<dbReference type="PROSITE" id="PS51201">
    <property type="entry name" value="RCK_N"/>
    <property type="match status" value="2"/>
</dbReference>
<dbReference type="PROSITE" id="PS51202">
    <property type="entry name" value="RCK_C"/>
    <property type="match status" value="1"/>
</dbReference>
<dbReference type="Gene3D" id="3.30.70.1450">
    <property type="entry name" value="Regulator of K+ conductance, C-terminal domain"/>
    <property type="match status" value="2"/>
</dbReference>
<dbReference type="AlphaFoldDB" id="A0ABD5M425"/>
<name>A0ABD5M425_9EURY</name>
<keyword evidence="1" id="KW-1133">Transmembrane helix</keyword>
<protein>
    <submittedName>
        <fullName evidence="4">NAD-binding protein</fullName>
    </submittedName>
</protein>
<dbReference type="InterPro" id="IPR036721">
    <property type="entry name" value="RCK_C_sf"/>
</dbReference>
<dbReference type="Pfam" id="PF02080">
    <property type="entry name" value="TrkA_C"/>
    <property type="match status" value="2"/>
</dbReference>
<dbReference type="Gene3D" id="1.10.287.70">
    <property type="match status" value="1"/>
</dbReference>
<feature type="domain" description="RCK N-terminal" evidence="2">
    <location>
        <begin position="349"/>
        <end position="457"/>
    </location>
</feature>
<dbReference type="SUPFAM" id="SSF51735">
    <property type="entry name" value="NAD(P)-binding Rossmann-fold domains"/>
    <property type="match status" value="2"/>
</dbReference>
<evidence type="ECO:0000259" key="3">
    <source>
        <dbReference type="PROSITE" id="PS51202"/>
    </source>
</evidence>
<evidence type="ECO:0000256" key="1">
    <source>
        <dbReference type="SAM" id="Phobius"/>
    </source>
</evidence>
<keyword evidence="1" id="KW-0472">Membrane</keyword>
<feature type="transmembrane region" description="Helical" evidence="1">
    <location>
        <begin position="20"/>
        <end position="41"/>
    </location>
</feature>
<reference evidence="4 5" key="1">
    <citation type="submission" date="2024-06" db="EMBL/GenBank/DDBJ databases">
        <title>Halorubrum miltondacostae sp. nov., a potential PHA producer isolated from an inland solar saltern in Rio Maior, Portugal.</title>
        <authorList>
            <person name="Albuquerque L."/>
            <person name="Viver T."/>
            <person name="Barroso C."/>
            <person name="Claudino R."/>
            <person name="Galvan M."/>
            <person name="Simoes G."/>
            <person name="Lobo Da Cunha A."/>
            <person name="Egas C."/>
        </authorList>
    </citation>
    <scope>NUCLEOTIDE SEQUENCE [LARGE SCALE GENOMIC DNA]</scope>
    <source>
        <strain evidence="4 5">RMP-11</strain>
    </source>
</reference>
<dbReference type="InterPro" id="IPR050721">
    <property type="entry name" value="Trk_Ktr_HKT_K-transport"/>
</dbReference>
<feature type="transmembrane region" description="Helical" evidence="1">
    <location>
        <begin position="79"/>
        <end position="99"/>
    </location>
</feature>
<feature type="domain" description="RCK C-terminal" evidence="3">
    <location>
        <begin position="257"/>
        <end position="342"/>
    </location>
</feature>
<accession>A0ABD5M425</accession>
<keyword evidence="1" id="KW-0812">Transmembrane</keyword>
<comment type="caution">
    <text evidence="4">The sequence shown here is derived from an EMBL/GenBank/DDBJ whole genome shotgun (WGS) entry which is preliminary data.</text>
</comment>
<evidence type="ECO:0000313" key="4">
    <source>
        <dbReference type="EMBL" id="MEZ3164957.1"/>
    </source>
</evidence>
<dbReference type="Proteomes" id="UP001567572">
    <property type="component" value="Unassembled WGS sequence"/>
</dbReference>
<dbReference type="Gene3D" id="3.40.50.720">
    <property type="entry name" value="NAD(P)-binding Rossmann-like Domain"/>
    <property type="match status" value="2"/>
</dbReference>
<dbReference type="InterPro" id="IPR003148">
    <property type="entry name" value="RCK_N"/>
</dbReference>
<keyword evidence="5" id="KW-1185">Reference proteome</keyword>
<evidence type="ECO:0000313" key="5">
    <source>
        <dbReference type="Proteomes" id="UP001567572"/>
    </source>
</evidence>
<dbReference type="Pfam" id="PF02254">
    <property type="entry name" value="TrkA_N"/>
    <property type="match status" value="2"/>
</dbReference>
<feature type="domain" description="RCK N-terminal" evidence="2">
    <location>
        <begin position="122"/>
        <end position="236"/>
    </location>
</feature>
<dbReference type="InterPro" id="IPR036291">
    <property type="entry name" value="NAD(P)-bd_dom_sf"/>
</dbReference>
<dbReference type="SUPFAM" id="SSF81324">
    <property type="entry name" value="Voltage-gated potassium channels"/>
    <property type="match status" value="1"/>
</dbReference>
<organism evidence="4 5">
    <name type="scientific">Halorubrum miltondacostae</name>
    <dbReference type="NCBI Taxonomy" id="3076378"/>
    <lineage>
        <taxon>Archaea</taxon>
        <taxon>Methanobacteriati</taxon>
        <taxon>Methanobacteriota</taxon>
        <taxon>Stenosarchaea group</taxon>
        <taxon>Halobacteria</taxon>
        <taxon>Halobacteriales</taxon>
        <taxon>Haloferacaceae</taxon>
        <taxon>Halorubrum</taxon>
    </lineage>
</organism>
<dbReference type="PANTHER" id="PTHR43833:SF13">
    <property type="entry name" value="POTASSIUM CHANNEL PROTEIN 2-RELATED"/>
    <property type="match status" value="1"/>
</dbReference>
<proteinExistence type="predicted"/>
<dbReference type="PANTHER" id="PTHR43833">
    <property type="entry name" value="POTASSIUM CHANNEL PROTEIN 2-RELATED-RELATED"/>
    <property type="match status" value="1"/>
</dbReference>
<dbReference type="SUPFAM" id="SSF116726">
    <property type="entry name" value="TrkA C-terminal domain-like"/>
    <property type="match status" value="2"/>
</dbReference>
<sequence>MVDLPRPLSEIQLSRRNRLVVYYLTGLVGLVLIYTTTYNVALAQLEGVNQSIFASFEFIVQTMTTTGYGQDSGIWSHPLMFLFVAGTQISGIALGFFTLRLIIIPLFTGAEVNLDNRLTPKDDHVIICEYRRDSAVLLDELRELGIDYVLISSSEENAKALSDEGYSVIHGSPQDATAFERASIETARAVITDAGDANVNTILTVRSLNSDINIITLTDDSDMREILLETGADSVLSPHGVLGHRLAEKAVSSFKSELTDTIDIGGELEVTEVPIQQGNRLIGTQIRNSKIREETGANIIGAWIDGELQLPPDPDSIIRSNTVLLLTGGHDALEAFSDFVQPARTLRNHERIIIAGHGEVGQAARDVVSEEGLEVVTIDTEDRDDVDVVGDSGSEESLKQAGVETAGAIIVGLPDDSTSLLTTVLARSLNPNIEILARVSDTDATRKALSAGADYVLSVPRVSARMVARELRGEDVLAPASQIRLLRAPATPLAGLTLAKSGIYKKTGCRVIAIEDDTGLTSAVDPQQEFTGNERIILVGTDEAVQQFRKQFDVAPVTSSPS</sequence>
<dbReference type="InterPro" id="IPR006037">
    <property type="entry name" value="RCK_C"/>
</dbReference>
<gene>
    <name evidence="4" type="ORF">ABNG04_13915</name>
</gene>
<dbReference type="RefSeq" id="WP_371162998.1">
    <property type="nucleotide sequence ID" value="NZ_JBEDNX010000007.1"/>
</dbReference>
<dbReference type="EMBL" id="JBEDNY010000005">
    <property type="protein sequence ID" value="MEZ3164957.1"/>
    <property type="molecule type" value="Genomic_DNA"/>
</dbReference>
<evidence type="ECO:0000259" key="2">
    <source>
        <dbReference type="PROSITE" id="PS51201"/>
    </source>
</evidence>